<evidence type="ECO:0000256" key="1">
    <source>
        <dbReference type="ARBA" id="ARBA00004429"/>
    </source>
</evidence>
<keyword evidence="5" id="KW-0997">Cell inner membrane</keyword>
<evidence type="ECO:0000256" key="8">
    <source>
        <dbReference type="ARBA" id="ARBA00023136"/>
    </source>
</evidence>
<name>A0A919LWY6_KLEPN</name>
<evidence type="ECO:0000256" key="4">
    <source>
        <dbReference type="ARBA" id="ARBA00022475"/>
    </source>
</evidence>
<evidence type="ECO:0000313" key="10">
    <source>
        <dbReference type="EMBL" id="GHK57419.1"/>
    </source>
</evidence>
<dbReference type="GO" id="GO:0005886">
    <property type="term" value="C:plasma membrane"/>
    <property type="evidence" value="ECO:0007669"/>
    <property type="project" value="UniProtKB-SubCell"/>
</dbReference>
<accession>A0A919LWY6</accession>
<keyword evidence="7 9" id="KW-1133">Transmembrane helix</keyword>
<evidence type="ECO:0000256" key="6">
    <source>
        <dbReference type="ARBA" id="ARBA00022692"/>
    </source>
</evidence>
<keyword evidence="6 9" id="KW-0812">Transmembrane</keyword>
<keyword evidence="4" id="KW-1003">Cell membrane</keyword>
<feature type="transmembrane region" description="Helical" evidence="9">
    <location>
        <begin position="46"/>
        <end position="64"/>
    </location>
</feature>
<evidence type="ECO:0000256" key="2">
    <source>
        <dbReference type="ARBA" id="ARBA00009474"/>
    </source>
</evidence>
<sequence>MSTPEKRPVSFFSLFNRGQHYAKTWPLDKRLAPVFIENRIIRATRYAIRIMPPIAIFTLCWQIALGGQLAPPSLPRCLR</sequence>
<dbReference type="Proteomes" id="UP000655094">
    <property type="component" value="Unassembled WGS sequence"/>
</dbReference>
<evidence type="ECO:0000313" key="11">
    <source>
        <dbReference type="Proteomes" id="UP000655094"/>
    </source>
</evidence>
<gene>
    <name evidence="10" type="ORF">KPZU09_71550</name>
</gene>
<dbReference type="Pfam" id="PF04217">
    <property type="entry name" value="DUF412"/>
    <property type="match status" value="1"/>
</dbReference>
<proteinExistence type="inferred from homology"/>
<reference evidence="10" key="1">
    <citation type="submission" date="2020-10" db="EMBL/GenBank/DDBJ databases">
        <title>Genome Sequence of ESBL Producing Zambian Clinical Strains.</title>
        <authorList>
            <person name="Shawa M."/>
            <person name="Furuta Y."/>
            <person name="Simbotwe M."/>
            <person name="Mulenga E."/>
            <person name="Mubanga M."/>
            <person name="Mulenga G."/>
            <person name="Kaile C."/>
            <person name="Zorigt T."/>
            <person name="Hang'ombe B."/>
            <person name="Higashi H."/>
        </authorList>
    </citation>
    <scope>NUCLEOTIDE SEQUENCE</scope>
    <source>
        <strain evidence="10">Zam_UTH_09</strain>
    </source>
</reference>
<evidence type="ECO:0000256" key="7">
    <source>
        <dbReference type="ARBA" id="ARBA00022989"/>
    </source>
</evidence>
<protein>
    <recommendedName>
        <fullName evidence="3">UPF0208 membrane protein YfbV</fullName>
    </recommendedName>
</protein>
<evidence type="ECO:0000256" key="5">
    <source>
        <dbReference type="ARBA" id="ARBA00022519"/>
    </source>
</evidence>
<organism evidence="10 11">
    <name type="scientific">Klebsiella pneumoniae</name>
    <dbReference type="NCBI Taxonomy" id="573"/>
    <lineage>
        <taxon>Bacteria</taxon>
        <taxon>Pseudomonadati</taxon>
        <taxon>Pseudomonadota</taxon>
        <taxon>Gammaproteobacteria</taxon>
        <taxon>Enterobacterales</taxon>
        <taxon>Enterobacteriaceae</taxon>
        <taxon>Klebsiella/Raoultella group</taxon>
        <taxon>Klebsiella</taxon>
        <taxon>Klebsiella pneumoniae complex</taxon>
    </lineage>
</organism>
<keyword evidence="8 9" id="KW-0472">Membrane</keyword>
<comment type="similarity">
    <text evidence="2">Belongs to the UPF0208 family.</text>
</comment>
<evidence type="ECO:0000256" key="9">
    <source>
        <dbReference type="SAM" id="Phobius"/>
    </source>
</evidence>
<comment type="caution">
    <text evidence="10">The sequence shown here is derived from an EMBL/GenBank/DDBJ whole genome shotgun (WGS) entry which is preliminary data.</text>
</comment>
<dbReference type="InterPro" id="IPR007334">
    <property type="entry name" value="UPF0208"/>
</dbReference>
<dbReference type="NCBIfam" id="NF002493">
    <property type="entry name" value="PRK01816.1"/>
    <property type="match status" value="1"/>
</dbReference>
<comment type="subcellular location">
    <subcellularLocation>
        <location evidence="1">Cell inner membrane</location>
        <topology evidence="1">Multi-pass membrane protein</topology>
    </subcellularLocation>
</comment>
<dbReference type="EMBL" id="BNFF01000002">
    <property type="protein sequence ID" value="GHK57419.1"/>
    <property type="molecule type" value="Genomic_DNA"/>
</dbReference>
<evidence type="ECO:0000256" key="3">
    <source>
        <dbReference type="ARBA" id="ARBA00018831"/>
    </source>
</evidence>
<dbReference type="AlphaFoldDB" id="A0A919LWY6"/>